<gene>
    <name evidence="1" type="ORF">KIPB_011236</name>
</gene>
<dbReference type="Proteomes" id="UP000265618">
    <property type="component" value="Unassembled WGS sequence"/>
</dbReference>
<dbReference type="EMBL" id="BDIP01004486">
    <property type="protein sequence ID" value="GCA63670.1"/>
    <property type="molecule type" value="Genomic_DNA"/>
</dbReference>
<evidence type="ECO:0000313" key="1">
    <source>
        <dbReference type="EMBL" id="GCA63670.1"/>
    </source>
</evidence>
<dbReference type="AlphaFoldDB" id="A0A391NSP1"/>
<reference evidence="1 2" key="1">
    <citation type="journal article" date="2018" name="PLoS ONE">
        <title>The draft genome of Kipferlia bialata reveals reductive genome evolution in fornicate parasites.</title>
        <authorList>
            <person name="Tanifuji G."/>
            <person name="Takabayashi S."/>
            <person name="Kume K."/>
            <person name="Takagi M."/>
            <person name="Nakayama T."/>
            <person name="Kamikawa R."/>
            <person name="Inagaki Y."/>
            <person name="Hashimoto T."/>
        </authorList>
    </citation>
    <scope>NUCLEOTIDE SEQUENCE [LARGE SCALE GENOMIC DNA]</scope>
    <source>
        <strain evidence="1">NY0173</strain>
    </source>
</reference>
<accession>A0A391NSP1</accession>
<sequence length="85" mass="9657">MVSEARQVALLEFCKLSLCQWPDFVAVFEEGFEADGEAHLFAPLAHKVAVDLVHYFEDNEDPQVQEICDFLFYVLLDDFGAELDG</sequence>
<evidence type="ECO:0000313" key="2">
    <source>
        <dbReference type="Proteomes" id="UP000265618"/>
    </source>
</evidence>
<proteinExistence type="predicted"/>
<keyword evidence="2" id="KW-1185">Reference proteome</keyword>
<organism evidence="1 2">
    <name type="scientific">Kipferlia bialata</name>
    <dbReference type="NCBI Taxonomy" id="797122"/>
    <lineage>
        <taxon>Eukaryota</taxon>
        <taxon>Metamonada</taxon>
        <taxon>Carpediemonas-like organisms</taxon>
        <taxon>Kipferlia</taxon>
    </lineage>
</organism>
<comment type="caution">
    <text evidence="1">The sequence shown here is derived from an EMBL/GenBank/DDBJ whole genome shotgun (WGS) entry which is preliminary data.</text>
</comment>
<protein>
    <submittedName>
        <fullName evidence="1">Pre-rRNA-processing protein TSR2</fullName>
    </submittedName>
</protein>
<feature type="non-terminal residue" evidence="1">
    <location>
        <position position="1"/>
    </location>
</feature>
<name>A0A391NSP1_9EUKA</name>